<accession>A0A317PYW2</accession>
<feature type="domain" description="Sulfatase N-terminal" evidence="2">
    <location>
        <begin position="44"/>
        <end position="179"/>
    </location>
</feature>
<proteinExistence type="inferred from homology"/>
<gene>
    <name evidence="3" type="ORF">DET45_12515</name>
</gene>
<dbReference type="InterPro" id="IPR050738">
    <property type="entry name" value="Sulfatase"/>
</dbReference>
<keyword evidence="4" id="KW-1185">Reference proteome</keyword>
<protein>
    <submittedName>
        <fullName evidence="3">Arylsulfatase A-like enzyme</fullName>
    </submittedName>
</protein>
<evidence type="ECO:0000259" key="2">
    <source>
        <dbReference type="Pfam" id="PF00884"/>
    </source>
</evidence>
<dbReference type="InterPro" id="IPR000917">
    <property type="entry name" value="Sulfatase_N"/>
</dbReference>
<dbReference type="Proteomes" id="UP000246964">
    <property type="component" value="Unassembled WGS sequence"/>
</dbReference>
<dbReference type="RefSeq" id="WP_110076934.1">
    <property type="nucleotide sequence ID" value="NZ_QGTT01000025.1"/>
</dbReference>
<name>A0A317PYW2_9GAMM</name>
<dbReference type="PROSITE" id="PS51257">
    <property type="entry name" value="PROKAR_LIPOPROTEIN"/>
    <property type="match status" value="1"/>
</dbReference>
<dbReference type="OrthoDB" id="9796530at2"/>
<dbReference type="PANTHER" id="PTHR42693">
    <property type="entry name" value="ARYLSULFATASE FAMILY MEMBER"/>
    <property type="match status" value="1"/>
</dbReference>
<organism evidence="3 4">
    <name type="scientific">Pseudidiomarina maritima</name>
    <dbReference type="NCBI Taxonomy" id="519453"/>
    <lineage>
        <taxon>Bacteria</taxon>
        <taxon>Pseudomonadati</taxon>
        <taxon>Pseudomonadota</taxon>
        <taxon>Gammaproteobacteria</taxon>
        <taxon>Alteromonadales</taxon>
        <taxon>Idiomarinaceae</taxon>
        <taxon>Pseudidiomarina</taxon>
    </lineage>
</organism>
<dbReference type="SUPFAM" id="SSF53649">
    <property type="entry name" value="Alkaline phosphatase-like"/>
    <property type="match status" value="1"/>
</dbReference>
<dbReference type="Pfam" id="PF00884">
    <property type="entry name" value="Sulfatase"/>
    <property type="match status" value="1"/>
</dbReference>
<reference evidence="3 4" key="1">
    <citation type="submission" date="2018-05" db="EMBL/GenBank/DDBJ databases">
        <title>Freshwater and sediment microbial communities from various areas in North America, analyzing microbe dynamics in response to fracking.</title>
        <authorList>
            <person name="Lamendella R."/>
        </authorList>
    </citation>
    <scope>NUCLEOTIDE SEQUENCE [LARGE SCALE GENOMIC DNA]</scope>
    <source>
        <strain evidence="3 4">125B1</strain>
    </source>
</reference>
<evidence type="ECO:0000313" key="3">
    <source>
        <dbReference type="EMBL" id="PWW07880.1"/>
    </source>
</evidence>
<dbReference type="EMBL" id="QGTT01000025">
    <property type="protein sequence ID" value="PWW07880.1"/>
    <property type="molecule type" value="Genomic_DNA"/>
</dbReference>
<sequence>MNKVHLILLLCLGLLAGCEDKMPNTPPVVEEPPIEEPPITEQPPNILFVIMDDVGIDQMEVMGYGGFNPPPTPTIEAISKAGVRFRNTWSMPECSPGRAALLAGKYPLRTNMYQALGPNDLANSQLSPYATTVPKLLQQAGYESGLFGKFHLAGPELNPFEYATPQVLGWDYFYGWLGGLPASIDTTAGGVAAVGTYQCGYVPTLADDPVHGADSGACYTPSQCTELATNSQGESAGLQCLSQGGVLVPQQACTDTVPEFVVFDRENAHYVSELVINDASGVERVPLTDMRGRGYRSVIEAEAATTWINQRDGNQPWMATLSFSSAHTPLQPPPAALLPSQSHFQLAPQCQITDGNFINSRRISDAMIEGLDTALANLLIATGIATEGESGLQYNPDSNTVVVIVGDNGSFGPTVKLPFDGARAKGTAYQTGVWVPLIVGGAGIEQPDRAVEHLVNTTDVYGLFGEIAGLDAATIAAGGPDSAGLLAYLEDPTQTSLRDYNFTQGGLNIQQDGGRNGPCAFAAQCSHTPVSKGVCEDNGGVWWGVGADNPVVTETYQSGELEQCWQVNRDIYAADPDNYSTNKIPPGWTNYQAIRNEDYKLVQNHALDFDPSSGNPVDIFSIELYQVNQRNMPTLDTQDSDLLMGQGEAALEQLSTELQQQYADLNAALAAIMASQPACIGDGNDDGVVDQLDIDNYQAIVAAGWQGSSWYDVNFDAQTNELDLQLIEAAVGTVCDAQ</sequence>
<comment type="caution">
    <text evidence="3">The sequence shown here is derived from an EMBL/GenBank/DDBJ whole genome shotgun (WGS) entry which is preliminary data.</text>
</comment>
<dbReference type="GO" id="GO:0004065">
    <property type="term" value="F:arylsulfatase activity"/>
    <property type="evidence" value="ECO:0007669"/>
    <property type="project" value="TreeGrafter"/>
</dbReference>
<dbReference type="AlphaFoldDB" id="A0A317PYW2"/>
<comment type="similarity">
    <text evidence="1">Belongs to the sulfatase family.</text>
</comment>
<dbReference type="Gene3D" id="3.40.720.10">
    <property type="entry name" value="Alkaline Phosphatase, subunit A"/>
    <property type="match status" value="1"/>
</dbReference>
<dbReference type="PANTHER" id="PTHR42693:SF33">
    <property type="entry name" value="ARYLSULFATASE"/>
    <property type="match status" value="1"/>
</dbReference>
<dbReference type="InterPro" id="IPR017850">
    <property type="entry name" value="Alkaline_phosphatase_core_sf"/>
</dbReference>
<evidence type="ECO:0000313" key="4">
    <source>
        <dbReference type="Proteomes" id="UP000246964"/>
    </source>
</evidence>
<evidence type="ECO:0000256" key="1">
    <source>
        <dbReference type="ARBA" id="ARBA00008779"/>
    </source>
</evidence>